<gene>
    <name evidence="1" type="ORF">NCTC12204_00122</name>
</gene>
<dbReference type="EMBL" id="CABEEP010000001">
    <property type="protein sequence ID" value="VTQ58443.1"/>
    <property type="molecule type" value="Genomic_DNA"/>
</dbReference>
<reference evidence="1 2" key="1">
    <citation type="submission" date="2019-05" db="EMBL/GenBank/DDBJ databases">
        <authorList>
            <consortium name="Pathogen Informatics"/>
        </authorList>
    </citation>
    <scope>NUCLEOTIDE SEQUENCE [LARGE SCALE GENOMIC DNA]</scope>
    <source>
        <strain evidence="1 2">NCTC12204</strain>
    </source>
</reference>
<evidence type="ECO:0000313" key="1">
    <source>
        <dbReference type="EMBL" id="VTQ58443.1"/>
    </source>
</evidence>
<accession>A0A7Z9ARR7</accession>
<comment type="caution">
    <text evidence="1">The sequence shown here is derived from an EMBL/GenBank/DDBJ whole genome shotgun (WGS) entry which is preliminary data.</text>
</comment>
<organism evidence="1 2">
    <name type="scientific">Enterococcus hirae</name>
    <dbReference type="NCBI Taxonomy" id="1354"/>
    <lineage>
        <taxon>Bacteria</taxon>
        <taxon>Bacillati</taxon>
        <taxon>Bacillota</taxon>
        <taxon>Bacilli</taxon>
        <taxon>Lactobacillales</taxon>
        <taxon>Enterococcaceae</taxon>
        <taxon>Enterococcus</taxon>
    </lineage>
</organism>
<dbReference type="Proteomes" id="UP000352698">
    <property type="component" value="Unassembled WGS sequence"/>
</dbReference>
<dbReference type="AlphaFoldDB" id="A0A7Z9ARR7"/>
<evidence type="ECO:0000313" key="2">
    <source>
        <dbReference type="Proteomes" id="UP000352698"/>
    </source>
</evidence>
<protein>
    <submittedName>
        <fullName evidence="1">Uncharacterized protein</fullName>
    </submittedName>
</protein>
<name>A0A7Z9ARR7_ENTHR</name>
<dbReference type="RefSeq" id="WP_010736820.1">
    <property type="nucleotide sequence ID" value="NZ_CABEEP010000001.1"/>
</dbReference>
<sequence length="401" mass="47174">MDDYQRRYELLALTLGLKRNTNLYYRMEDAVKEHKRDGDTGTEDEVMLLSTYKKMIEQDTDGFFIDENRKEHILSSLTKTLDFCNAPSTTASLQILESLKTNDPTSFLIVPLAYPLYSGKGHCSGLIIYKHGNCYDVVMVDKAKLFNHQFPVGLVTIYAERIDQLNHVLYLSNKFALPTIQPFEELKKLVHISTKKCVSRLNVDMSPQNVGNCIVNEVESTLKVALFNCQKSILSYSHSKPTLRPKWNSCPHSTLEMRKRFLKALKTNKHEQNKSFDYIFNNYYLKRKNHPKNVKLQQKMMKLEKIRSQRKNNIYKKIKYIVLKRRYNNIYKRNWRLYKRNKIVEEFKKDSRIVGINNEQMPPSIPQLKKMGDILTLPSQQRTEPSLQSYVVKQEKYFSRT</sequence>
<proteinExistence type="predicted"/>